<proteinExistence type="predicted"/>
<evidence type="ECO:0000313" key="1">
    <source>
        <dbReference type="EMBL" id="KAJ3806652.1"/>
    </source>
</evidence>
<accession>A0ACC1TPL7</accession>
<name>A0ACC1TPL7_9AGAR</name>
<comment type="caution">
    <text evidence="1">The sequence shown here is derived from an EMBL/GenBank/DDBJ whole genome shotgun (WGS) entry which is preliminary data.</text>
</comment>
<organism evidence="1 2">
    <name type="scientific">Lentinula aff. lateritia</name>
    <dbReference type="NCBI Taxonomy" id="2804960"/>
    <lineage>
        <taxon>Eukaryota</taxon>
        <taxon>Fungi</taxon>
        <taxon>Dikarya</taxon>
        <taxon>Basidiomycota</taxon>
        <taxon>Agaricomycotina</taxon>
        <taxon>Agaricomycetes</taxon>
        <taxon>Agaricomycetidae</taxon>
        <taxon>Agaricales</taxon>
        <taxon>Marasmiineae</taxon>
        <taxon>Omphalotaceae</taxon>
        <taxon>Lentinula</taxon>
    </lineage>
</organism>
<reference evidence="1" key="1">
    <citation type="submission" date="2022-09" db="EMBL/GenBank/DDBJ databases">
        <title>A Global Phylogenomic Analysis of the Shiitake Genus Lentinula.</title>
        <authorList>
            <consortium name="DOE Joint Genome Institute"/>
            <person name="Sierra-Patev S."/>
            <person name="Min B."/>
            <person name="Naranjo-Ortiz M."/>
            <person name="Looney B."/>
            <person name="Konkel Z."/>
            <person name="Slot J.C."/>
            <person name="Sakamoto Y."/>
            <person name="Steenwyk J.L."/>
            <person name="Rokas A."/>
            <person name="Carro J."/>
            <person name="Camarero S."/>
            <person name="Ferreira P."/>
            <person name="Molpeceres G."/>
            <person name="Ruiz-Duenas F.J."/>
            <person name="Serrano A."/>
            <person name="Henrissat B."/>
            <person name="Drula E."/>
            <person name="Hughes K.W."/>
            <person name="Mata J.L."/>
            <person name="Ishikawa N.K."/>
            <person name="Vargas-Isla R."/>
            <person name="Ushijima S."/>
            <person name="Smith C.A."/>
            <person name="Ahrendt S."/>
            <person name="Andreopoulos W."/>
            <person name="He G."/>
            <person name="Labutti K."/>
            <person name="Lipzen A."/>
            <person name="Ng V."/>
            <person name="Riley R."/>
            <person name="Sandor L."/>
            <person name="Barry K."/>
            <person name="Martinez A.T."/>
            <person name="Xiao Y."/>
            <person name="Gibbons J.G."/>
            <person name="Terashima K."/>
            <person name="Grigoriev I.V."/>
            <person name="Hibbett D.S."/>
        </authorList>
    </citation>
    <scope>NUCLEOTIDE SEQUENCE</scope>
    <source>
        <strain evidence="1">TMI1499</strain>
    </source>
</reference>
<dbReference type="Proteomes" id="UP001163835">
    <property type="component" value="Unassembled WGS sequence"/>
</dbReference>
<dbReference type="EMBL" id="MU795395">
    <property type="protein sequence ID" value="KAJ3806652.1"/>
    <property type="molecule type" value="Genomic_DNA"/>
</dbReference>
<gene>
    <name evidence="1" type="ORF">F5876DRAFT_90978</name>
</gene>
<sequence>MSTHIAHSLSSINRLDALVLYRPRSLGLSVKIFKASSSIGGTWCMNQYPGVRTDSEAEIYQYKLEELWKDWTWKEKYPSVDVIQAYFRYVDEKLDLKRDIYFDTRVVSAKWDKPSRLCSRLWIVSTANGISTQVQYFILCTGSLSKPLIPDIKTLSDFEGSCFHTSRWPREGLDLTGKRVAVIGTESSGIQVIEHIASQVRHLTVFRRTPNLALPLSQSHFPDEDQAEMKETGLYNRIFRRLSETFGRFLFPQRKHGGYTVNSEAYAFWRTKVTERVQDPALHEKLAPSIPPHPFGIKRPGLEKAYFEVFDRGNVSLVDVKETPIKRVTTDGLELHSGTTHIFDVLVLATGFESLTGAILDLDIRGSNDISIREKKYSRIATKRDVEEVWRNLVLEIASKRLWDRAESSWYTGSNMAASTRRTEMLALSGGLPSHLEKCAEAVANGYQ</sequence>
<protein>
    <submittedName>
        <fullName evidence="1">Cyclopentanone 1,2-monooxygenase</fullName>
    </submittedName>
</protein>
<evidence type="ECO:0000313" key="2">
    <source>
        <dbReference type="Proteomes" id="UP001163835"/>
    </source>
</evidence>
<keyword evidence="2" id="KW-1185">Reference proteome</keyword>